<organism evidence="2 3">
    <name type="scientific">Caldithrix abyssi DSM 13497</name>
    <dbReference type="NCBI Taxonomy" id="880073"/>
    <lineage>
        <taxon>Bacteria</taxon>
        <taxon>Pseudomonadati</taxon>
        <taxon>Calditrichota</taxon>
        <taxon>Calditrichia</taxon>
        <taxon>Calditrichales</taxon>
        <taxon>Calditrichaceae</taxon>
        <taxon>Caldithrix</taxon>
    </lineage>
</organism>
<evidence type="ECO:0000313" key="1">
    <source>
        <dbReference type="EMBL" id="APF20347.1"/>
    </source>
</evidence>
<dbReference type="RefSeq" id="WP_006928218.1">
    <property type="nucleotide sequence ID" value="NZ_CM001402.1"/>
</dbReference>
<gene>
    <name evidence="1" type="ORF">Cabys_3601</name>
    <name evidence="2" type="ORF">Calab_1500</name>
</gene>
<dbReference type="PaxDb" id="880073-Calab_1500"/>
<dbReference type="AlphaFoldDB" id="H1XQH4"/>
<reference evidence="2 3" key="1">
    <citation type="submission" date="2011-09" db="EMBL/GenBank/DDBJ databases">
        <title>The permanent draft genome of Caldithrix abyssi DSM 13497.</title>
        <authorList>
            <consortium name="US DOE Joint Genome Institute (JGI-PGF)"/>
            <person name="Lucas S."/>
            <person name="Han J."/>
            <person name="Lapidus A."/>
            <person name="Bruce D."/>
            <person name="Goodwin L."/>
            <person name="Pitluck S."/>
            <person name="Peters L."/>
            <person name="Kyrpides N."/>
            <person name="Mavromatis K."/>
            <person name="Ivanova N."/>
            <person name="Mikhailova N."/>
            <person name="Chertkov O."/>
            <person name="Detter J.C."/>
            <person name="Tapia R."/>
            <person name="Han C."/>
            <person name="Land M."/>
            <person name="Hauser L."/>
            <person name="Markowitz V."/>
            <person name="Cheng J.-F."/>
            <person name="Hugenholtz P."/>
            <person name="Woyke T."/>
            <person name="Wu D."/>
            <person name="Spring S."/>
            <person name="Brambilla E."/>
            <person name="Klenk H.-P."/>
            <person name="Eisen J.A."/>
        </authorList>
    </citation>
    <scope>NUCLEOTIDE SEQUENCE [LARGE SCALE GENOMIC DNA]</scope>
    <source>
        <strain evidence="2 3">DSM 13497</strain>
    </source>
</reference>
<dbReference type="EMBL" id="CM001402">
    <property type="protein sequence ID" value="EHO41120.1"/>
    <property type="molecule type" value="Genomic_DNA"/>
</dbReference>
<dbReference type="Proteomes" id="UP000183868">
    <property type="component" value="Chromosome"/>
</dbReference>
<sequence>MSPYTTIKNLLYETIHRGKKPVEQIADEMGISANYLYRAGMPLDGSGVKFPLEYLVPLMRTTRNYNILKHLARLCGFILVREPRFKGFKGDEIDMVDDYQHAATRATHALKLFLSEPTSKNYEKATAALNEVLEQSARAERYCHKKAKGQLELDI</sequence>
<dbReference type="Pfam" id="PF06892">
    <property type="entry name" value="Phage_CP76"/>
    <property type="match status" value="1"/>
</dbReference>
<dbReference type="InParanoid" id="H1XQH4"/>
<accession>H1XQH4</accession>
<evidence type="ECO:0000313" key="4">
    <source>
        <dbReference type="Proteomes" id="UP000183868"/>
    </source>
</evidence>
<dbReference type="HOGENOM" id="CLU_1692231_0_0_0"/>
<evidence type="ECO:0000313" key="3">
    <source>
        <dbReference type="Proteomes" id="UP000004671"/>
    </source>
</evidence>
<dbReference type="OrthoDB" id="6688863at2"/>
<dbReference type="STRING" id="880073.Cabys_3601"/>
<dbReference type="eggNOG" id="ENOG5033VPB">
    <property type="taxonomic scope" value="Bacteria"/>
</dbReference>
<dbReference type="KEGG" id="caby:Cabys_3601"/>
<reference evidence="1 4" key="2">
    <citation type="submission" date="2016-11" db="EMBL/GenBank/DDBJ databases">
        <title>Genomic analysis of Caldithrix abyssi and proposal of a novel bacterial phylum Caldithrichaeota.</title>
        <authorList>
            <person name="Kublanov I."/>
            <person name="Sigalova O."/>
            <person name="Gavrilov S."/>
            <person name="Lebedinsky A."/>
            <person name="Ivanova N."/>
            <person name="Daum C."/>
            <person name="Reddy T."/>
            <person name="Klenk H.P."/>
            <person name="Goker M."/>
            <person name="Reva O."/>
            <person name="Miroshnichenko M."/>
            <person name="Kyprides N."/>
            <person name="Woyke T."/>
            <person name="Gelfand M."/>
        </authorList>
    </citation>
    <scope>NUCLEOTIDE SEQUENCE [LARGE SCALE GENOMIC DNA]</scope>
    <source>
        <strain evidence="1 4">LF13</strain>
    </source>
</reference>
<dbReference type="Proteomes" id="UP000004671">
    <property type="component" value="Chromosome"/>
</dbReference>
<keyword evidence="3" id="KW-1185">Reference proteome</keyword>
<proteinExistence type="predicted"/>
<dbReference type="GO" id="GO:0003677">
    <property type="term" value="F:DNA binding"/>
    <property type="evidence" value="ECO:0007669"/>
    <property type="project" value="InterPro"/>
</dbReference>
<evidence type="ECO:0000313" key="2">
    <source>
        <dbReference type="EMBL" id="EHO41120.1"/>
    </source>
</evidence>
<dbReference type="EMBL" id="CP018099">
    <property type="protein sequence ID" value="APF20347.1"/>
    <property type="molecule type" value="Genomic_DNA"/>
</dbReference>
<name>H1XQH4_CALAY</name>
<dbReference type="InterPro" id="IPR009679">
    <property type="entry name" value="Phage_186_CII-like"/>
</dbReference>
<protein>
    <submittedName>
        <fullName evidence="2">Uncharacterized protein</fullName>
    </submittedName>
</protein>